<reference evidence="1" key="2">
    <citation type="submission" date="2013-10" db="EMBL/GenBank/DDBJ databases">
        <authorList>
            <person name="Aslett M."/>
        </authorList>
    </citation>
    <scope>NUCLEOTIDE SEQUENCE [LARGE SCALE GENOMIC DNA]</scope>
    <source>
        <strain evidence="1">Houghton</strain>
    </source>
</reference>
<feature type="non-terminal residue" evidence="1">
    <location>
        <position position="1"/>
    </location>
</feature>
<gene>
    <name evidence="1" type="ORF">ENH_00034580</name>
</gene>
<proteinExistence type="predicted"/>
<dbReference type="RefSeq" id="XP_013435793.1">
    <property type="nucleotide sequence ID" value="XM_013580339.1"/>
</dbReference>
<reference evidence="1" key="1">
    <citation type="submission" date="2013-10" db="EMBL/GenBank/DDBJ databases">
        <title>Genomic analysis of the causative agents of coccidiosis in chickens.</title>
        <authorList>
            <person name="Reid A.J."/>
            <person name="Blake D."/>
            <person name="Billington K."/>
            <person name="Browne H."/>
            <person name="Dunn M."/>
            <person name="Hung S."/>
            <person name="Kawahara F."/>
            <person name="Miranda-Saavedra D."/>
            <person name="Mourier T."/>
            <person name="Nagra H."/>
            <person name="Otto T.D."/>
            <person name="Rawlings N."/>
            <person name="Sanchez A."/>
            <person name="Sanders M."/>
            <person name="Subramaniam C."/>
            <person name="Tay Y."/>
            <person name="Dear P."/>
            <person name="Doerig C."/>
            <person name="Gruber A."/>
            <person name="Parkinson J."/>
            <person name="Shirley M."/>
            <person name="Wan K.L."/>
            <person name="Berriman M."/>
            <person name="Tomley F."/>
            <person name="Pain A."/>
        </authorList>
    </citation>
    <scope>NUCLEOTIDE SEQUENCE [LARGE SCALE GENOMIC DNA]</scope>
    <source>
        <strain evidence="1">Houghton</strain>
    </source>
</reference>
<sequence>SIANVQHERQAGVVADEDVCLLG</sequence>
<organism evidence="1 2">
    <name type="scientific">Eimeria necatrix</name>
    <dbReference type="NCBI Taxonomy" id="51315"/>
    <lineage>
        <taxon>Eukaryota</taxon>
        <taxon>Sar</taxon>
        <taxon>Alveolata</taxon>
        <taxon>Apicomplexa</taxon>
        <taxon>Conoidasida</taxon>
        <taxon>Coccidia</taxon>
        <taxon>Eucoccidiorida</taxon>
        <taxon>Eimeriorina</taxon>
        <taxon>Eimeriidae</taxon>
        <taxon>Eimeria</taxon>
    </lineage>
</organism>
<accession>U6MTI4</accession>
<dbReference type="Proteomes" id="UP000030754">
    <property type="component" value="Unassembled WGS sequence"/>
</dbReference>
<dbReference type="EMBL" id="HG724321">
    <property type="protein sequence ID" value="CDJ67326.1"/>
    <property type="molecule type" value="Genomic_DNA"/>
</dbReference>
<dbReference type="VEuPathDB" id="ToxoDB:ENH_00034580"/>
<dbReference type="GeneID" id="25473622"/>
<evidence type="ECO:0000313" key="2">
    <source>
        <dbReference type="Proteomes" id="UP000030754"/>
    </source>
</evidence>
<evidence type="ECO:0000313" key="1">
    <source>
        <dbReference type="EMBL" id="CDJ67326.1"/>
    </source>
</evidence>
<protein>
    <submittedName>
        <fullName evidence="1">Uncharacterized protein</fullName>
    </submittedName>
</protein>
<name>U6MTI4_9EIME</name>
<keyword evidence="2" id="KW-1185">Reference proteome</keyword>
<dbReference type="AlphaFoldDB" id="U6MTI4"/>